<dbReference type="PROSITE" id="PS00175">
    <property type="entry name" value="PG_MUTASE"/>
    <property type="match status" value="1"/>
</dbReference>
<dbReference type="EMBL" id="AZFT01000009">
    <property type="protein sequence ID" value="KRL87147.1"/>
    <property type="molecule type" value="Genomic_DNA"/>
</dbReference>
<keyword evidence="1" id="KW-0324">Glycolysis</keyword>
<keyword evidence="6" id="KW-1185">Reference proteome</keyword>
<keyword evidence="2" id="KW-0413">Isomerase</keyword>
<sequence>MTTIYLVRHGQSQANEAGIMQGSQIDTPLTELGKEQALFAKEKLQGIFFDQSYASPLKRAKQTAKIITRKDPRLDKRLLEFDYGSWDGQKLSDIYQKYAQYFDENYNLLPNSWEASGGQTYAEVTTKVKSFLTDVQKKHKNETILVVSHGFTIKLLVAYLLDIGKLESLNEPANASVTKIVLKNDTQTLFYYGK</sequence>
<evidence type="ECO:0000313" key="6">
    <source>
        <dbReference type="Proteomes" id="UP000051324"/>
    </source>
</evidence>
<dbReference type="PATRIC" id="fig|1423724.4.peg.462"/>
<dbReference type="InterPro" id="IPR001345">
    <property type="entry name" value="PG/BPGM_mutase_AS"/>
</dbReference>
<dbReference type="GO" id="GO:0005737">
    <property type="term" value="C:cytoplasm"/>
    <property type="evidence" value="ECO:0007669"/>
    <property type="project" value="TreeGrafter"/>
</dbReference>
<dbReference type="GO" id="GO:0016791">
    <property type="term" value="F:phosphatase activity"/>
    <property type="evidence" value="ECO:0007669"/>
    <property type="project" value="TreeGrafter"/>
</dbReference>
<feature type="active site" description="Proton donor/acceptor" evidence="3">
    <location>
        <position position="80"/>
    </location>
</feature>
<feature type="binding site" evidence="4">
    <location>
        <begin position="8"/>
        <end position="15"/>
    </location>
    <ligand>
        <name>substrate</name>
    </ligand>
</feature>
<evidence type="ECO:0000256" key="3">
    <source>
        <dbReference type="PIRSR" id="PIRSR613078-1"/>
    </source>
</evidence>
<dbReference type="SUPFAM" id="SSF53254">
    <property type="entry name" value="Phosphoglycerate mutase-like"/>
    <property type="match status" value="1"/>
</dbReference>
<evidence type="ECO:0000256" key="4">
    <source>
        <dbReference type="PIRSR" id="PIRSR613078-2"/>
    </source>
</evidence>
<dbReference type="PANTHER" id="PTHR48100">
    <property type="entry name" value="BROAD-SPECIFICITY PHOSPHATASE YOR283W-RELATED"/>
    <property type="match status" value="1"/>
</dbReference>
<feature type="binding site" evidence="4">
    <location>
        <position position="59"/>
    </location>
    <ligand>
        <name>substrate</name>
    </ligand>
</feature>
<dbReference type="InterPro" id="IPR013078">
    <property type="entry name" value="His_Pase_superF_clade-1"/>
</dbReference>
<feature type="binding site" evidence="4">
    <location>
        <begin position="80"/>
        <end position="83"/>
    </location>
    <ligand>
        <name>substrate</name>
    </ligand>
</feature>
<protein>
    <submittedName>
        <fullName evidence="5">Phosphoglycerate mutase</fullName>
    </submittedName>
</protein>
<dbReference type="Proteomes" id="UP000051324">
    <property type="component" value="Unassembled WGS sequence"/>
</dbReference>
<dbReference type="AlphaFoldDB" id="A0A0R1UBN6"/>
<dbReference type="InterPro" id="IPR029033">
    <property type="entry name" value="His_PPase_superfam"/>
</dbReference>
<reference evidence="5 6" key="1">
    <citation type="journal article" date="2015" name="Genome Announc.">
        <title>Expanding the biotechnology potential of lactobacilli through comparative genomics of 213 strains and associated genera.</title>
        <authorList>
            <person name="Sun Z."/>
            <person name="Harris H.M."/>
            <person name="McCann A."/>
            <person name="Guo C."/>
            <person name="Argimon S."/>
            <person name="Zhang W."/>
            <person name="Yang X."/>
            <person name="Jeffery I.B."/>
            <person name="Cooney J.C."/>
            <person name="Kagawa T.F."/>
            <person name="Liu W."/>
            <person name="Song Y."/>
            <person name="Salvetti E."/>
            <person name="Wrobel A."/>
            <person name="Rasinkangas P."/>
            <person name="Parkhill J."/>
            <person name="Rea M.C."/>
            <person name="O'Sullivan O."/>
            <person name="Ritari J."/>
            <person name="Douillard F.P."/>
            <person name="Paul Ross R."/>
            <person name="Yang R."/>
            <person name="Briner A.E."/>
            <person name="Felis G.E."/>
            <person name="de Vos W.M."/>
            <person name="Barrangou R."/>
            <person name="Klaenhammer T.R."/>
            <person name="Caufield P.W."/>
            <person name="Cui Y."/>
            <person name="Zhang H."/>
            <person name="O'Toole P.W."/>
        </authorList>
    </citation>
    <scope>NUCLEOTIDE SEQUENCE [LARGE SCALE GENOMIC DNA]</scope>
    <source>
        <strain evidence="5 6">DSM 16634</strain>
    </source>
</reference>
<proteinExistence type="predicted"/>
<dbReference type="Pfam" id="PF00300">
    <property type="entry name" value="His_Phos_1"/>
    <property type="match status" value="1"/>
</dbReference>
<dbReference type="STRING" id="1423724.FC32_GL000441"/>
<name>A0A0R1UBN6_9LACO</name>
<evidence type="ECO:0000256" key="1">
    <source>
        <dbReference type="ARBA" id="ARBA00023152"/>
    </source>
</evidence>
<evidence type="ECO:0000313" key="5">
    <source>
        <dbReference type="EMBL" id="KRL87147.1"/>
    </source>
</evidence>
<feature type="active site" description="Tele-phosphohistidine intermediate" evidence="3">
    <location>
        <position position="9"/>
    </location>
</feature>
<dbReference type="PANTHER" id="PTHR48100:SF1">
    <property type="entry name" value="HISTIDINE PHOSPHATASE FAMILY PROTEIN-RELATED"/>
    <property type="match status" value="1"/>
</dbReference>
<dbReference type="InterPro" id="IPR050275">
    <property type="entry name" value="PGM_Phosphatase"/>
</dbReference>
<gene>
    <name evidence="5" type="ORF">FC32_GL000441</name>
</gene>
<comment type="caution">
    <text evidence="5">The sequence shown here is derived from an EMBL/GenBank/DDBJ whole genome shotgun (WGS) entry which is preliminary data.</text>
</comment>
<dbReference type="RefSeq" id="WP_056957226.1">
    <property type="nucleotide sequence ID" value="NZ_AZFT01000009.1"/>
</dbReference>
<organism evidence="5 6">
    <name type="scientific">Ligilactobacillus apodemi DSM 16634 = JCM 16172</name>
    <dbReference type="NCBI Taxonomy" id="1423724"/>
    <lineage>
        <taxon>Bacteria</taxon>
        <taxon>Bacillati</taxon>
        <taxon>Bacillota</taxon>
        <taxon>Bacilli</taxon>
        <taxon>Lactobacillales</taxon>
        <taxon>Lactobacillaceae</taxon>
        <taxon>Ligilactobacillus</taxon>
    </lineage>
</organism>
<dbReference type="PIRSF" id="PIRSF000709">
    <property type="entry name" value="6PFK_2-Ptase"/>
    <property type="match status" value="1"/>
</dbReference>
<evidence type="ECO:0000256" key="2">
    <source>
        <dbReference type="ARBA" id="ARBA00023235"/>
    </source>
</evidence>
<dbReference type="eggNOG" id="COG0406">
    <property type="taxonomic scope" value="Bacteria"/>
</dbReference>
<dbReference type="CDD" id="cd07067">
    <property type="entry name" value="HP_PGM_like"/>
    <property type="match status" value="1"/>
</dbReference>
<dbReference type="Gene3D" id="3.40.50.1240">
    <property type="entry name" value="Phosphoglycerate mutase-like"/>
    <property type="match status" value="1"/>
</dbReference>
<dbReference type="SMART" id="SM00855">
    <property type="entry name" value="PGAM"/>
    <property type="match status" value="1"/>
</dbReference>
<accession>A0A0R1UBN6</accession>